<feature type="transmembrane region" description="Helical" evidence="1">
    <location>
        <begin position="118"/>
        <end position="135"/>
    </location>
</feature>
<dbReference type="EMBL" id="JAPFQN010000003">
    <property type="protein sequence ID" value="MCX2743315.1"/>
    <property type="molecule type" value="Genomic_DNA"/>
</dbReference>
<evidence type="ECO:0000256" key="1">
    <source>
        <dbReference type="SAM" id="Phobius"/>
    </source>
</evidence>
<organism evidence="2 3">
    <name type="scientific">Mangrovivirga halotolerans</name>
    <dbReference type="NCBI Taxonomy" id="2993936"/>
    <lineage>
        <taxon>Bacteria</taxon>
        <taxon>Pseudomonadati</taxon>
        <taxon>Bacteroidota</taxon>
        <taxon>Cytophagia</taxon>
        <taxon>Cytophagales</taxon>
        <taxon>Mangrovivirgaceae</taxon>
        <taxon>Mangrovivirga</taxon>
    </lineage>
</organism>
<proteinExistence type="predicted"/>
<feature type="transmembrane region" description="Helical" evidence="1">
    <location>
        <begin position="93"/>
        <end position="112"/>
    </location>
</feature>
<accession>A0ABT3RNC7</accession>
<gene>
    <name evidence="2" type="ORF">OO013_05530</name>
</gene>
<reference evidence="2 3" key="1">
    <citation type="submission" date="2022-11" db="EMBL/GenBank/DDBJ databases">
        <title>The characterization of three novel Bacteroidetes species and genomic analysis of their roles in tidal elemental geochemical cycles.</title>
        <authorList>
            <person name="Ma K."/>
        </authorList>
    </citation>
    <scope>NUCLEOTIDE SEQUENCE [LARGE SCALE GENOMIC DNA]</scope>
    <source>
        <strain evidence="2 3">M17</strain>
    </source>
</reference>
<keyword evidence="3" id="KW-1185">Reference proteome</keyword>
<dbReference type="RefSeq" id="WP_266055691.1">
    <property type="nucleotide sequence ID" value="NZ_JAPFQN010000003.1"/>
</dbReference>
<dbReference type="Proteomes" id="UP001209885">
    <property type="component" value="Unassembled WGS sequence"/>
</dbReference>
<sequence length="156" mass="17698">MNISRLDLSLNKSSDQKLLKAEIQLNSLIDELNQRELPDYISKKINQDIVEINSTKGSANKLRSVIKKKQTGILKFIEKEIEIVSKNHYRNSWMLLGMLMFGLPFGIIFSLLIDNMAFAGIGLPIGMGIGIAIGTEKDKKYQNENKQLNFENTFGY</sequence>
<name>A0ABT3RNC7_9BACT</name>
<keyword evidence="1" id="KW-0812">Transmembrane</keyword>
<keyword evidence="1" id="KW-1133">Transmembrane helix</keyword>
<evidence type="ECO:0000313" key="2">
    <source>
        <dbReference type="EMBL" id="MCX2743315.1"/>
    </source>
</evidence>
<protein>
    <submittedName>
        <fullName evidence="2">Uncharacterized protein</fullName>
    </submittedName>
</protein>
<evidence type="ECO:0000313" key="3">
    <source>
        <dbReference type="Proteomes" id="UP001209885"/>
    </source>
</evidence>
<keyword evidence="1" id="KW-0472">Membrane</keyword>
<comment type="caution">
    <text evidence="2">The sequence shown here is derived from an EMBL/GenBank/DDBJ whole genome shotgun (WGS) entry which is preliminary data.</text>
</comment>